<protein>
    <submittedName>
        <fullName evidence="7">L-asparaginase</fullName>
    </submittedName>
</protein>
<dbReference type="Gene3D" id="3.40.50.1170">
    <property type="entry name" value="L-asparaginase, N-terminal domain"/>
    <property type="match status" value="1"/>
</dbReference>
<keyword evidence="2" id="KW-0378">Hydrolase</keyword>
<evidence type="ECO:0000256" key="1">
    <source>
        <dbReference type="ARBA" id="ARBA00010518"/>
    </source>
</evidence>
<dbReference type="Pfam" id="PF00710">
    <property type="entry name" value="Asparaginase"/>
    <property type="match status" value="1"/>
</dbReference>
<dbReference type="InterPro" id="IPR037152">
    <property type="entry name" value="L-asparaginase_N_sf"/>
</dbReference>
<proteinExistence type="inferred from homology"/>
<accession>A0A246HH09</accession>
<dbReference type="InterPro" id="IPR027474">
    <property type="entry name" value="L-asparaginase_N"/>
</dbReference>
<dbReference type="SFLD" id="SFLDS00057">
    <property type="entry name" value="Glutaminase/Asparaginase"/>
    <property type="match status" value="1"/>
</dbReference>
<dbReference type="Gene3D" id="3.40.50.40">
    <property type="match status" value="1"/>
</dbReference>
<sequence>MPTPRISIATLGGTLSMQRQQGGEGITPALAGDALLATVPAISDIAQIGVQSLSLVPSASLDFNLLLQVLAWADRQIEEGADGVVVTQGTDTLEETAAFLDYLWIHDAPLVVTGAMRPAGQAGADGPGNILDATLVACTADSRARGVLVVMNAEVHEARHVRKSSTLALHAFTSPVVGPVGLTIEGRACFLRPARARMLVPLPTRTHQKIALLEATLAADTLLLEQLLPLGYEGLVIAGFGAGHVSASWSNVLARIATKIPVLVGTRTGSGPTAQCTYGFEGGEIGLIRNGLRMCGLLCPRKARLLLWLLTGSGRQDDLVDHLREYTLPTPSRPS</sequence>
<dbReference type="PANTHER" id="PTHR11707">
    <property type="entry name" value="L-ASPARAGINASE"/>
    <property type="match status" value="1"/>
</dbReference>
<dbReference type="AlphaFoldDB" id="A0A246HH09"/>
<dbReference type="InterPro" id="IPR040919">
    <property type="entry name" value="Asparaginase_C"/>
</dbReference>
<evidence type="ECO:0000313" key="7">
    <source>
        <dbReference type="EMBL" id="OWQ49354.1"/>
    </source>
</evidence>
<dbReference type="GO" id="GO:0004067">
    <property type="term" value="F:asparaginase activity"/>
    <property type="evidence" value="ECO:0007669"/>
    <property type="project" value="UniProtKB-UniRule"/>
</dbReference>
<evidence type="ECO:0000259" key="5">
    <source>
        <dbReference type="Pfam" id="PF00710"/>
    </source>
</evidence>
<organism evidence="7 8">
    <name type="scientific">Stenotrophomonas maltophilia</name>
    <name type="common">Pseudomonas maltophilia</name>
    <name type="synonym">Xanthomonas maltophilia</name>
    <dbReference type="NCBI Taxonomy" id="40324"/>
    <lineage>
        <taxon>Bacteria</taxon>
        <taxon>Pseudomonadati</taxon>
        <taxon>Pseudomonadota</taxon>
        <taxon>Gammaproteobacteria</taxon>
        <taxon>Lysobacterales</taxon>
        <taxon>Lysobacteraceae</taxon>
        <taxon>Stenotrophomonas</taxon>
        <taxon>Stenotrophomonas maltophilia group</taxon>
    </lineage>
</organism>
<feature type="domain" description="Asparaginase/glutaminase C-terminal" evidence="6">
    <location>
        <begin position="209"/>
        <end position="318"/>
    </location>
</feature>
<evidence type="ECO:0000256" key="2">
    <source>
        <dbReference type="ARBA" id="ARBA00022801"/>
    </source>
</evidence>
<dbReference type="PRINTS" id="PR00139">
    <property type="entry name" value="ASNGLNASE"/>
</dbReference>
<evidence type="ECO:0000313" key="8">
    <source>
        <dbReference type="Proteomes" id="UP000198157"/>
    </source>
</evidence>
<dbReference type="SUPFAM" id="SSF53774">
    <property type="entry name" value="Glutaminase/Asparaginase"/>
    <property type="match status" value="1"/>
</dbReference>
<dbReference type="PIRSF" id="PIRSF001220">
    <property type="entry name" value="L-ASNase_gatD"/>
    <property type="match status" value="1"/>
</dbReference>
<comment type="caution">
    <text evidence="7">The sequence shown here is derived from an EMBL/GenBank/DDBJ whole genome shotgun (WGS) entry which is preliminary data.</text>
</comment>
<evidence type="ECO:0000256" key="3">
    <source>
        <dbReference type="PIRSR" id="PIRSR001220-1"/>
    </source>
</evidence>
<name>A0A246HH09_STEMA</name>
<dbReference type="OrthoDB" id="9788068at2"/>
<dbReference type="PIRSF" id="PIRSF500176">
    <property type="entry name" value="L_ASNase"/>
    <property type="match status" value="1"/>
</dbReference>
<dbReference type="InterPro" id="IPR027473">
    <property type="entry name" value="L-asparaginase_C"/>
</dbReference>
<dbReference type="PANTHER" id="PTHR11707:SF28">
    <property type="entry name" value="60 KDA LYSOPHOSPHOLIPASE"/>
    <property type="match status" value="1"/>
</dbReference>
<feature type="active site" description="O-isoaspartyl threonine intermediate" evidence="3">
    <location>
        <position position="14"/>
    </location>
</feature>
<dbReference type="SMART" id="SM00870">
    <property type="entry name" value="Asparaginase"/>
    <property type="match status" value="1"/>
</dbReference>
<dbReference type="Pfam" id="PF17763">
    <property type="entry name" value="Asparaginase_C"/>
    <property type="match status" value="1"/>
</dbReference>
<dbReference type="InterPro" id="IPR004550">
    <property type="entry name" value="AsnASE_II"/>
</dbReference>
<dbReference type="PROSITE" id="PS51732">
    <property type="entry name" value="ASN_GLN_ASE_3"/>
    <property type="match status" value="1"/>
</dbReference>
<gene>
    <name evidence="7" type="ORF">CEE60_19745</name>
</gene>
<comment type="similarity">
    <text evidence="1">Belongs to the asparaginase 1 family.</text>
</comment>
<reference evidence="7 8" key="1">
    <citation type="submission" date="2017-06" db="EMBL/GenBank/DDBJ databases">
        <authorList>
            <person name="Kim H.J."/>
            <person name="Triplett B.A."/>
        </authorList>
    </citation>
    <scope>NUCLEOTIDE SEQUENCE [LARGE SCALE GENOMIC DNA]</scope>
    <source>
        <strain evidence="7 8">13146</strain>
    </source>
</reference>
<dbReference type="InterPro" id="IPR036152">
    <property type="entry name" value="Asp/glu_Ase-like_sf"/>
</dbReference>
<feature type="binding site" evidence="4">
    <location>
        <position position="58"/>
    </location>
    <ligand>
        <name>substrate</name>
    </ligand>
</feature>
<evidence type="ECO:0000259" key="6">
    <source>
        <dbReference type="Pfam" id="PF17763"/>
    </source>
</evidence>
<feature type="domain" description="L-asparaginase N-terminal" evidence="5">
    <location>
        <begin position="5"/>
        <end position="187"/>
    </location>
</feature>
<dbReference type="GO" id="GO:0006528">
    <property type="term" value="P:asparagine metabolic process"/>
    <property type="evidence" value="ECO:0007669"/>
    <property type="project" value="InterPro"/>
</dbReference>
<dbReference type="InterPro" id="IPR006034">
    <property type="entry name" value="Asparaginase/glutaminase-like"/>
</dbReference>
<dbReference type="Proteomes" id="UP000198157">
    <property type="component" value="Unassembled WGS sequence"/>
</dbReference>
<dbReference type="CDD" id="cd08964">
    <property type="entry name" value="L-asparaginase_II"/>
    <property type="match status" value="1"/>
</dbReference>
<evidence type="ECO:0000256" key="4">
    <source>
        <dbReference type="PIRSR" id="PIRSR001220-2"/>
    </source>
</evidence>
<feature type="binding site" evidence="4">
    <location>
        <begin position="90"/>
        <end position="91"/>
    </location>
    <ligand>
        <name>substrate</name>
    </ligand>
</feature>
<dbReference type="EMBL" id="NIVS01000060">
    <property type="protein sequence ID" value="OWQ49354.1"/>
    <property type="molecule type" value="Genomic_DNA"/>
</dbReference>